<proteinExistence type="predicted"/>
<sequence>MKLFSLTIVFFGALLSNCQEQVQSSDVQKIEFGTSFGMCAGYCVQTLTVTEGHVSKTVTPRVNQNLEEKTCQQSYQEFNSLMSGIDTQEFLALDETIGCPDCADGGAEWIEITTPEGSKKVTYEFGKEPEAVKSIIEELRVLYAELGECE</sequence>
<dbReference type="Proteomes" id="UP000198393">
    <property type="component" value="Unassembled WGS sequence"/>
</dbReference>
<gene>
    <name evidence="1" type="ORF">SAMN05421640_1971</name>
</gene>
<keyword evidence="2" id="KW-1185">Reference proteome</keyword>
<dbReference type="OrthoDB" id="5522116at2"/>
<organism evidence="1 2">
    <name type="scientific">Ekhidna lutea</name>
    <dbReference type="NCBI Taxonomy" id="447679"/>
    <lineage>
        <taxon>Bacteria</taxon>
        <taxon>Pseudomonadati</taxon>
        <taxon>Bacteroidota</taxon>
        <taxon>Cytophagia</taxon>
        <taxon>Cytophagales</taxon>
        <taxon>Reichenbachiellaceae</taxon>
        <taxon>Ekhidna</taxon>
    </lineage>
</organism>
<evidence type="ECO:0000313" key="2">
    <source>
        <dbReference type="Proteomes" id="UP000198393"/>
    </source>
</evidence>
<dbReference type="EMBL" id="FZPD01000003">
    <property type="protein sequence ID" value="SNT00399.1"/>
    <property type="molecule type" value="Genomic_DNA"/>
</dbReference>
<dbReference type="RefSeq" id="WP_089356688.1">
    <property type="nucleotide sequence ID" value="NZ_FZPD01000003.1"/>
</dbReference>
<protein>
    <submittedName>
        <fullName evidence="1">Uncharacterized protein</fullName>
    </submittedName>
</protein>
<evidence type="ECO:0000313" key="1">
    <source>
        <dbReference type="EMBL" id="SNT00399.1"/>
    </source>
</evidence>
<reference evidence="1 2" key="1">
    <citation type="submission" date="2017-06" db="EMBL/GenBank/DDBJ databases">
        <authorList>
            <person name="Kim H.J."/>
            <person name="Triplett B.A."/>
        </authorList>
    </citation>
    <scope>NUCLEOTIDE SEQUENCE [LARGE SCALE GENOMIC DNA]</scope>
    <source>
        <strain evidence="1 2">DSM 19307</strain>
    </source>
</reference>
<accession>A0A239J3L3</accession>
<name>A0A239J3L3_EKHLU</name>
<dbReference type="AlphaFoldDB" id="A0A239J3L3"/>